<dbReference type="RefSeq" id="XP_020892080.1">
    <property type="nucleotide sequence ID" value="XM_021036421.2"/>
</dbReference>
<dbReference type="PROSITE" id="PS50088">
    <property type="entry name" value="ANK_REPEAT"/>
    <property type="match status" value="6"/>
</dbReference>
<evidence type="ECO:0008006" key="6">
    <source>
        <dbReference type="Google" id="ProtNLM"/>
    </source>
</evidence>
<organism evidence="4 5">
    <name type="scientific">Exaiptasia diaphana</name>
    <name type="common">Tropical sea anemone</name>
    <name type="synonym">Aiptasia pulchella</name>
    <dbReference type="NCBI Taxonomy" id="2652724"/>
    <lineage>
        <taxon>Eukaryota</taxon>
        <taxon>Metazoa</taxon>
        <taxon>Cnidaria</taxon>
        <taxon>Anthozoa</taxon>
        <taxon>Hexacorallia</taxon>
        <taxon>Actiniaria</taxon>
        <taxon>Aiptasiidae</taxon>
        <taxon>Exaiptasia</taxon>
    </lineage>
</organism>
<sequence>MDPDVTPDLTLKFLAFHATVSPSNSTGLSLLHISCINGDLETLSIILNCSPSQLDTWIALSIKTHNEDSLLPEELVKKSQDSLKRQQMSHMLKKASGEERPTSMIHAGAKHGNVHHIKMLVKLGERVNSLSSNPEDKAASPLIIASAQNKSDVVEYLLSHGANVQITDSQLNMAIHAAASIGNAHLLSLLIDSDSDVNAKGFRGKTPLHFAALNGHTEATRLLCESGADVNSRTVFGDSPLTCAAKSPNVDNMKVLLENEASVHDRNSIGYNALFYASKNGFIDTAKLLLDRGCDVNARSRVRDTPLTIACGIPGNNKMVEFLLRRRADINLADRQGRQALHHAGDPDIVESLLRHGAVIESRDLYGLTPLLYLCSAENPHSNTDVAKKLIEMGACVNSQEVLSLYSPLHHVCTHHDLDREVVTMLLDKGANVNALDSEGETPLFSAVRNADVKLVELLLQHGASVNIKNDSQLTPIGVFSSSSTQEEEEIELMKVLKPYLIMRHCTKNNF</sequence>
<dbReference type="KEGG" id="epa:110231398"/>
<dbReference type="GeneID" id="110231398"/>
<feature type="repeat" description="ANK" evidence="3">
    <location>
        <begin position="269"/>
        <end position="301"/>
    </location>
</feature>
<dbReference type="Gene3D" id="1.25.40.20">
    <property type="entry name" value="Ankyrin repeat-containing domain"/>
    <property type="match status" value="4"/>
</dbReference>
<dbReference type="OrthoDB" id="7464126at2759"/>
<dbReference type="PANTHER" id="PTHR24161:SF85">
    <property type="entry name" value="PALMITOYLTRANSFERASE HIP14"/>
    <property type="match status" value="1"/>
</dbReference>
<dbReference type="RefSeq" id="XP_020892088.1">
    <property type="nucleotide sequence ID" value="XM_021036429.2"/>
</dbReference>
<feature type="repeat" description="ANK" evidence="3">
    <location>
        <begin position="404"/>
        <end position="438"/>
    </location>
</feature>
<evidence type="ECO:0000313" key="5">
    <source>
        <dbReference type="Proteomes" id="UP000887567"/>
    </source>
</evidence>
<evidence type="ECO:0000256" key="1">
    <source>
        <dbReference type="ARBA" id="ARBA00022737"/>
    </source>
</evidence>
<keyword evidence="1" id="KW-0677">Repeat</keyword>
<dbReference type="Proteomes" id="UP000887567">
    <property type="component" value="Unplaced"/>
</dbReference>
<feature type="repeat" description="ANK" evidence="3">
    <location>
        <begin position="203"/>
        <end position="235"/>
    </location>
</feature>
<dbReference type="Pfam" id="PF12796">
    <property type="entry name" value="Ank_2"/>
    <property type="match status" value="4"/>
</dbReference>
<dbReference type="PROSITE" id="PS50297">
    <property type="entry name" value="ANK_REP_REGION"/>
    <property type="match status" value="5"/>
</dbReference>
<proteinExistence type="predicted"/>
<dbReference type="OMA" id="ALDHKNW"/>
<dbReference type="EnsemblMetazoa" id="XM_021036421.2">
    <property type="protein sequence ID" value="XP_020892080.1"/>
    <property type="gene ID" value="LOC110231398"/>
</dbReference>
<name>A0A913WPF4_EXADI</name>
<dbReference type="PRINTS" id="PR01415">
    <property type="entry name" value="ANKYRIN"/>
</dbReference>
<evidence type="ECO:0000256" key="3">
    <source>
        <dbReference type="PROSITE-ProRule" id="PRU00023"/>
    </source>
</evidence>
<dbReference type="EnsemblMetazoa" id="XM_021036429.2">
    <property type="protein sequence ID" value="XP_020892088.1"/>
    <property type="gene ID" value="LOC110231398"/>
</dbReference>
<keyword evidence="5" id="KW-1185">Reference proteome</keyword>
<dbReference type="SUPFAM" id="SSF48403">
    <property type="entry name" value="Ankyrin repeat"/>
    <property type="match status" value="1"/>
</dbReference>
<keyword evidence="2 3" id="KW-0040">ANK repeat</keyword>
<evidence type="ECO:0000256" key="2">
    <source>
        <dbReference type="ARBA" id="ARBA00023043"/>
    </source>
</evidence>
<dbReference type="SMART" id="SM00248">
    <property type="entry name" value="ANK"/>
    <property type="match status" value="12"/>
</dbReference>
<dbReference type="Pfam" id="PF00023">
    <property type="entry name" value="Ank"/>
    <property type="match status" value="1"/>
</dbReference>
<dbReference type="AlphaFoldDB" id="A0A913WPF4"/>
<accession>A0A913WPF4</accession>
<dbReference type="InterPro" id="IPR002110">
    <property type="entry name" value="Ankyrin_rpt"/>
</dbReference>
<evidence type="ECO:0000313" key="4">
    <source>
        <dbReference type="EnsemblMetazoa" id="XP_020892080.1"/>
    </source>
</evidence>
<protein>
    <recommendedName>
        <fullName evidence="6">Ankyrin</fullName>
    </recommendedName>
</protein>
<feature type="repeat" description="ANK" evidence="3">
    <location>
        <begin position="439"/>
        <end position="471"/>
    </location>
</feature>
<feature type="repeat" description="ANK" evidence="3">
    <location>
        <begin position="137"/>
        <end position="169"/>
    </location>
</feature>
<dbReference type="InterPro" id="IPR036770">
    <property type="entry name" value="Ankyrin_rpt-contain_sf"/>
</dbReference>
<dbReference type="PANTHER" id="PTHR24161">
    <property type="entry name" value="ANK_REP_REGION DOMAIN-CONTAINING PROTEIN-RELATED"/>
    <property type="match status" value="1"/>
</dbReference>
<reference evidence="4" key="1">
    <citation type="submission" date="2022-11" db="UniProtKB">
        <authorList>
            <consortium name="EnsemblMetazoa"/>
        </authorList>
    </citation>
    <scope>IDENTIFICATION</scope>
</reference>
<feature type="repeat" description="ANK" evidence="3">
    <location>
        <begin position="236"/>
        <end position="268"/>
    </location>
</feature>